<dbReference type="InterPro" id="IPR005467">
    <property type="entry name" value="His_kinase_dom"/>
</dbReference>
<dbReference type="InterPro" id="IPR003018">
    <property type="entry name" value="GAF"/>
</dbReference>
<dbReference type="InterPro" id="IPR003594">
    <property type="entry name" value="HATPase_dom"/>
</dbReference>
<evidence type="ECO:0000256" key="5">
    <source>
        <dbReference type="ARBA" id="ARBA00022741"/>
    </source>
</evidence>
<dbReference type="SUPFAM" id="SSF47384">
    <property type="entry name" value="Homodimeric domain of signal transducing histidine kinase"/>
    <property type="match status" value="1"/>
</dbReference>
<dbReference type="PANTHER" id="PTHR42878">
    <property type="entry name" value="TWO-COMPONENT HISTIDINE KINASE"/>
    <property type="match status" value="1"/>
</dbReference>
<dbReference type="CDD" id="cd00075">
    <property type="entry name" value="HATPase"/>
    <property type="match status" value="1"/>
</dbReference>
<keyword evidence="7" id="KW-0067">ATP-binding</keyword>
<dbReference type="GO" id="GO:0000155">
    <property type="term" value="F:phosphorelay sensor kinase activity"/>
    <property type="evidence" value="ECO:0007669"/>
    <property type="project" value="InterPro"/>
</dbReference>
<dbReference type="GO" id="GO:0007234">
    <property type="term" value="P:osmosensory signaling via phosphorelay pathway"/>
    <property type="evidence" value="ECO:0007669"/>
    <property type="project" value="TreeGrafter"/>
</dbReference>
<reference evidence="10" key="1">
    <citation type="submission" date="2015-08" db="EMBL/GenBank/DDBJ databases">
        <authorList>
            <person name="Babu N.S."/>
            <person name="Beckwith C.J."/>
            <person name="Beseler K.G."/>
            <person name="Brison A."/>
            <person name="Carone J.V."/>
            <person name="Caskin T.P."/>
            <person name="Diamond M."/>
            <person name="Durham M.E."/>
            <person name="Foxe J.M."/>
            <person name="Go M."/>
            <person name="Henderson B.A."/>
            <person name="Jones I.B."/>
            <person name="McGettigan J.A."/>
            <person name="Micheletti S.J."/>
            <person name="Nasrallah M.E."/>
            <person name="Ortiz D."/>
            <person name="Piller C.R."/>
            <person name="Privatt S.R."/>
            <person name="Schneider S.L."/>
            <person name="Sharp S."/>
            <person name="Smith T.C."/>
            <person name="Stanton J.D."/>
            <person name="Ullery H.E."/>
            <person name="Wilson R.J."/>
            <person name="Serrano M.G."/>
            <person name="Buck G."/>
            <person name="Lee V."/>
            <person name="Wang Y."/>
            <person name="Carvalho R."/>
            <person name="Voegtly L."/>
            <person name="Shi R."/>
            <person name="Duckworth R."/>
            <person name="Johnson A."/>
            <person name="Loviza R."/>
            <person name="Walstead R."/>
            <person name="Shah Z."/>
            <person name="Kiflezghi M."/>
            <person name="Wade K."/>
            <person name="Ball S.L."/>
            <person name="Bradley K.W."/>
            <person name="Asai D.J."/>
            <person name="Bowman C.A."/>
            <person name="Russell D.A."/>
            <person name="Pope W.H."/>
            <person name="Jacobs-Sera D."/>
            <person name="Hendrix R.W."/>
            <person name="Hatfull G.F."/>
        </authorList>
    </citation>
    <scope>NUCLEOTIDE SEQUENCE</scope>
</reference>
<keyword evidence="3" id="KW-0597">Phosphoprotein</keyword>
<dbReference type="Pfam" id="PF00512">
    <property type="entry name" value="HisKA"/>
    <property type="match status" value="1"/>
</dbReference>
<evidence type="ECO:0000256" key="2">
    <source>
        <dbReference type="ARBA" id="ARBA00012438"/>
    </source>
</evidence>
<dbReference type="Pfam" id="PF02518">
    <property type="entry name" value="HATPase_c"/>
    <property type="match status" value="1"/>
</dbReference>
<sequence>MSTGVERDRALAAYDILDGPPRRELDALVDLAAQLAGVPFATVNLLSSRHQHQVATTGFEGATTPCDDSMCRQVVESGQPILLDDASQDPRFGDNPWTTGEIADVKYYGSQPLRTPAGIVIGTLCVFDTEAHPVTAETAKGLAQLADRVVDVLELELASRRLSEVNTRLSTSNDRLANFAGQVSHDLKNPLTSISLSLEALEMEVTDPYQVETVARARRGVDRMNDMIGNLLDFASQGDAPGDARVDLSVEVEAALDDLAGRIDRSLVRVEPLPVVRGDATQLRSVLMNLIDNAAKFTLVGEQPDVEVGSRTLDGHHRVEVRDRGRGIPDDKRERVFAPLARLDKTVEGSGIGLATCRRVVEAHGGTMGVDDRDGGGSVFWFTLPVDGDS</sequence>
<evidence type="ECO:0000256" key="6">
    <source>
        <dbReference type="ARBA" id="ARBA00022777"/>
    </source>
</evidence>
<dbReference type="GO" id="GO:0000156">
    <property type="term" value="F:phosphorelay response regulator activity"/>
    <property type="evidence" value="ECO:0007669"/>
    <property type="project" value="TreeGrafter"/>
</dbReference>
<dbReference type="SUPFAM" id="SSF55781">
    <property type="entry name" value="GAF domain-like"/>
    <property type="match status" value="1"/>
</dbReference>
<evidence type="ECO:0000259" key="9">
    <source>
        <dbReference type="PROSITE" id="PS50109"/>
    </source>
</evidence>
<keyword evidence="4" id="KW-0808">Transferase</keyword>
<proteinExistence type="predicted"/>
<dbReference type="AlphaFoldDB" id="A0A2P2CDH9"/>
<dbReference type="InterPro" id="IPR036890">
    <property type="entry name" value="HATPase_C_sf"/>
</dbReference>
<feature type="domain" description="Histidine kinase" evidence="9">
    <location>
        <begin position="182"/>
        <end position="388"/>
    </location>
</feature>
<dbReference type="PRINTS" id="PR00344">
    <property type="entry name" value="BCTRLSENSOR"/>
</dbReference>
<dbReference type="InterPro" id="IPR003661">
    <property type="entry name" value="HisK_dim/P_dom"/>
</dbReference>
<dbReference type="InterPro" id="IPR004358">
    <property type="entry name" value="Sig_transdc_His_kin-like_C"/>
</dbReference>
<organism evidence="10">
    <name type="scientific">metagenome</name>
    <dbReference type="NCBI Taxonomy" id="256318"/>
    <lineage>
        <taxon>unclassified sequences</taxon>
        <taxon>metagenomes</taxon>
    </lineage>
</organism>
<evidence type="ECO:0000256" key="4">
    <source>
        <dbReference type="ARBA" id="ARBA00022679"/>
    </source>
</evidence>
<dbReference type="GO" id="GO:0030295">
    <property type="term" value="F:protein kinase activator activity"/>
    <property type="evidence" value="ECO:0007669"/>
    <property type="project" value="TreeGrafter"/>
</dbReference>
<evidence type="ECO:0000256" key="7">
    <source>
        <dbReference type="ARBA" id="ARBA00022840"/>
    </source>
</evidence>
<keyword evidence="6 10" id="KW-0418">Kinase</keyword>
<evidence type="ECO:0000256" key="3">
    <source>
        <dbReference type="ARBA" id="ARBA00022553"/>
    </source>
</evidence>
<dbReference type="InterPro" id="IPR050351">
    <property type="entry name" value="BphY/WalK/GraS-like"/>
</dbReference>
<name>A0A2P2CDH9_9ZZZZ</name>
<dbReference type="PROSITE" id="PS50109">
    <property type="entry name" value="HIS_KIN"/>
    <property type="match status" value="1"/>
</dbReference>
<dbReference type="SMART" id="SM00065">
    <property type="entry name" value="GAF"/>
    <property type="match status" value="1"/>
</dbReference>
<comment type="catalytic activity">
    <reaction evidence="1">
        <text>ATP + protein L-histidine = ADP + protein N-phospho-L-histidine.</text>
        <dbReference type="EC" id="2.7.13.3"/>
    </reaction>
</comment>
<dbReference type="SUPFAM" id="SSF55874">
    <property type="entry name" value="ATPase domain of HSP90 chaperone/DNA topoisomerase II/histidine kinase"/>
    <property type="match status" value="1"/>
</dbReference>
<dbReference type="InterPro" id="IPR029016">
    <property type="entry name" value="GAF-like_dom_sf"/>
</dbReference>
<dbReference type="PANTHER" id="PTHR42878:SF7">
    <property type="entry name" value="SENSOR HISTIDINE KINASE GLRK"/>
    <property type="match status" value="1"/>
</dbReference>
<evidence type="ECO:0000256" key="8">
    <source>
        <dbReference type="ARBA" id="ARBA00023012"/>
    </source>
</evidence>
<keyword evidence="5" id="KW-0547">Nucleotide-binding</keyword>
<accession>A0A2P2CDH9</accession>
<dbReference type="SMART" id="SM00387">
    <property type="entry name" value="HATPase_c"/>
    <property type="match status" value="1"/>
</dbReference>
<evidence type="ECO:0000313" key="10">
    <source>
        <dbReference type="EMBL" id="CUR60064.1"/>
    </source>
</evidence>
<dbReference type="Pfam" id="PF01590">
    <property type="entry name" value="GAF"/>
    <property type="match status" value="1"/>
</dbReference>
<dbReference type="Gene3D" id="3.30.450.40">
    <property type="match status" value="1"/>
</dbReference>
<dbReference type="CDD" id="cd00082">
    <property type="entry name" value="HisKA"/>
    <property type="match status" value="1"/>
</dbReference>
<dbReference type="SMART" id="SM00388">
    <property type="entry name" value="HisKA"/>
    <property type="match status" value="1"/>
</dbReference>
<protein>
    <recommendedName>
        <fullName evidence="2">histidine kinase</fullName>
        <ecNumber evidence="2">2.7.13.3</ecNumber>
    </recommendedName>
</protein>
<dbReference type="EMBL" id="CZKB01000012">
    <property type="protein sequence ID" value="CUR60064.1"/>
    <property type="molecule type" value="Genomic_DNA"/>
</dbReference>
<gene>
    <name evidence="10" type="ORF">NOCA120060</name>
</gene>
<dbReference type="EC" id="2.7.13.3" evidence="2"/>
<dbReference type="Gene3D" id="1.10.287.130">
    <property type="match status" value="1"/>
</dbReference>
<dbReference type="Gene3D" id="3.30.565.10">
    <property type="entry name" value="Histidine kinase-like ATPase, C-terminal domain"/>
    <property type="match status" value="1"/>
</dbReference>
<dbReference type="GO" id="GO:0005524">
    <property type="term" value="F:ATP binding"/>
    <property type="evidence" value="ECO:0007669"/>
    <property type="project" value="UniProtKB-KW"/>
</dbReference>
<dbReference type="InterPro" id="IPR036097">
    <property type="entry name" value="HisK_dim/P_sf"/>
</dbReference>
<keyword evidence="8" id="KW-0902">Two-component regulatory system</keyword>
<evidence type="ECO:0000256" key="1">
    <source>
        <dbReference type="ARBA" id="ARBA00000085"/>
    </source>
</evidence>